<evidence type="ECO:0000256" key="3">
    <source>
        <dbReference type="SAM" id="MobiDB-lite"/>
    </source>
</evidence>
<dbReference type="SUPFAM" id="SSF48452">
    <property type="entry name" value="TPR-like"/>
    <property type="match status" value="2"/>
</dbReference>
<dbReference type="KEGG" id="caci:CLOAM0512"/>
<dbReference type="InterPro" id="IPR019734">
    <property type="entry name" value="TPR_rpt"/>
</dbReference>
<protein>
    <submittedName>
        <fullName evidence="5">Uncharacterized protein</fullName>
    </submittedName>
</protein>
<feature type="chain" id="PRO_5002755414" evidence="4">
    <location>
        <begin position="19"/>
        <end position="834"/>
    </location>
</feature>
<proteinExistence type="predicted"/>
<dbReference type="HOGENOM" id="CLU_340327_0_0_0"/>
<evidence type="ECO:0000313" key="5">
    <source>
        <dbReference type="EMBL" id="CAO80409.1"/>
    </source>
</evidence>
<dbReference type="AlphaFoldDB" id="B0VGH2"/>
<keyword evidence="1" id="KW-0802">TPR repeat</keyword>
<dbReference type="Gene3D" id="1.25.40.10">
    <property type="entry name" value="Tetratricopeptide repeat domain"/>
    <property type="match status" value="3"/>
</dbReference>
<dbReference type="Pfam" id="PF13174">
    <property type="entry name" value="TPR_6"/>
    <property type="match status" value="1"/>
</dbReference>
<dbReference type="OrthoDB" id="9814448at2"/>
<feature type="compositionally biased region" description="Basic and acidic residues" evidence="3">
    <location>
        <begin position="505"/>
        <end position="526"/>
    </location>
</feature>
<feature type="coiled-coil region" evidence="2">
    <location>
        <begin position="547"/>
        <end position="574"/>
    </location>
</feature>
<keyword evidence="6" id="KW-1185">Reference proteome</keyword>
<feature type="signal peptide" evidence="4">
    <location>
        <begin position="1"/>
        <end position="18"/>
    </location>
</feature>
<dbReference type="PROSITE" id="PS50005">
    <property type="entry name" value="TPR"/>
    <property type="match status" value="1"/>
</dbReference>
<dbReference type="PROSITE" id="PS51257">
    <property type="entry name" value="PROKAR_LIPOPROTEIN"/>
    <property type="match status" value="1"/>
</dbReference>
<sequence>MKFRDIIICLLCLSGIFACEVNTMFNARNYFKSAQARPLTSNGRPNAQAIDEYTKAIKKCGKIISTDKKGKRVEEAYYLMAKSLYYKGNSAFQAKDQFQNLVIRFPDSKYVPEAYIYIAKILRETNQPKEAEKLLDEFLRNPKYRKHHPEALFVLADFAIKDKDFIKAQHYLERIITEFPKTKEYREAYFLFGKNYYEQKDYDKSLEAFKKMQKARGIDKTIKLEGTYYIGLNELELGQAEKALKTAKGLIKSESRPDKIPFVRLLKARAQFALGDTTEARTEIEFITKNYPRTEGSAGAYYYLAEYYYYNLGDIPKAVLNYNRVRTEFSGSPLAQTAQEKAVALGFVAPRTGLDCETGLSQFLDYHYQAAESFLNVLSLPDSAIAHYQLVISPKDTLIVRRDSLQTAINRNNAILDSLRALLPPPEILAIDSLGLLEQAELPVTQTDITSESAFADTLSETIISSPDSLQTFADTLQITELELPVADSLFVAETISEGDTLATEEEKTKDKGLPDSSLAEEKKELSPPLTETTEPDSLTLVIAQRIQDLEKENARYNQRLEKLEEIIERFESEIIPFCMFAMGSIYHNRSPESPENNEIMAKMQEEYPENKFTKALYALQNNLPVRLIDPKEEREEQLLDMYFEQIYTAPDSALAGLQELTNSPYHKIKLAANYRLGWYYGFEQIDTLLAKPYLKAVLDEPEAGEYAVVARRFFDGNKFLLRGSFPVVIPQTDTTVVDSTGVDIEESIKEWSFPAPAEIYETLPDSLKIYSGIPMLMDSLVKAVSPPEDTTEEKNTSPEMETADDNIPTPENNPVPALPEELIPEKKEELPLE</sequence>
<evidence type="ECO:0000256" key="4">
    <source>
        <dbReference type="SAM" id="SignalP"/>
    </source>
</evidence>
<dbReference type="EMBL" id="CU466930">
    <property type="protein sequence ID" value="CAO80409.1"/>
    <property type="molecule type" value="Genomic_DNA"/>
</dbReference>
<dbReference type="Proteomes" id="UP000002019">
    <property type="component" value="Chromosome"/>
</dbReference>
<dbReference type="Pfam" id="PF13432">
    <property type="entry name" value="TPR_16"/>
    <property type="match status" value="1"/>
</dbReference>
<dbReference type="InterPro" id="IPR011990">
    <property type="entry name" value="TPR-like_helical_dom_sf"/>
</dbReference>
<dbReference type="STRING" id="459349.CLOAM0512"/>
<feature type="compositionally biased region" description="Basic and acidic residues" evidence="3">
    <location>
        <begin position="824"/>
        <end position="834"/>
    </location>
</feature>
<evidence type="ECO:0000256" key="1">
    <source>
        <dbReference type="PROSITE-ProRule" id="PRU00339"/>
    </source>
</evidence>
<dbReference type="RefSeq" id="WP_015424270.1">
    <property type="nucleotide sequence ID" value="NC_020449.1"/>
</dbReference>
<accession>B0VGH2</accession>
<keyword evidence="4" id="KW-0732">Signal</keyword>
<dbReference type="PANTHER" id="PTHR12558:SF13">
    <property type="entry name" value="CELL DIVISION CYCLE PROTEIN 27 HOMOLOG"/>
    <property type="match status" value="1"/>
</dbReference>
<organism evidence="5 6">
    <name type="scientific">Cloacimonas acidaminovorans (strain Evry)</name>
    <dbReference type="NCBI Taxonomy" id="459349"/>
    <lineage>
        <taxon>Bacteria</taxon>
        <taxon>Pseudomonadati</taxon>
        <taxon>Candidatus Cloacimonadota</taxon>
        <taxon>Candidatus Cloacimonadia</taxon>
        <taxon>Candidatus Cloacimonadales</taxon>
        <taxon>Candidatus Cloacimonadaceae</taxon>
        <taxon>Candidatus Cloacimonas</taxon>
    </lineage>
</organism>
<reference evidence="5 6" key="1">
    <citation type="journal article" date="2008" name="J. Bacteriol.">
        <title>'Candidatus Cloacamonas acidaminovorans': genome sequence reconstruction provides a first glimpse of a new bacterial division.</title>
        <authorList>
            <person name="Pelletier E."/>
            <person name="Kreimeyer A."/>
            <person name="Bocs S."/>
            <person name="Rouy Z."/>
            <person name="Gyapay G."/>
            <person name="Chouari R."/>
            <person name="Riviere D."/>
            <person name="Ganesan A."/>
            <person name="Daegelen P."/>
            <person name="Sghir A."/>
            <person name="Cohen G.N."/>
            <person name="Medigue C."/>
            <person name="Weissenbach J."/>
            <person name="Le Paslier D."/>
        </authorList>
    </citation>
    <scope>NUCLEOTIDE SEQUENCE [LARGE SCALE GENOMIC DNA]</scope>
    <source>
        <strain evidence="6">Evry</strain>
    </source>
</reference>
<evidence type="ECO:0000256" key="2">
    <source>
        <dbReference type="SAM" id="Coils"/>
    </source>
</evidence>
<dbReference type="eggNOG" id="COG0457">
    <property type="taxonomic scope" value="Bacteria"/>
</dbReference>
<evidence type="ECO:0000313" key="6">
    <source>
        <dbReference type="Proteomes" id="UP000002019"/>
    </source>
</evidence>
<dbReference type="PANTHER" id="PTHR12558">
    <property type="entry name" value="CELL DIVISION CYCLE 16,23,27"/>
    <property type="match status" value="1"/>
</dbReference>
<feature type="region of interest" description="Disordered" evidence="3">
    <location>
        <begin position="786"/>
        <end position="834"/>
    </location>
</feature>
<gene>
    <name evidence="5" type="ordered locus">CLOAM0512</name>
</gene>
<name>B0VGH2_CLOAI</name>
<feature type="repeat" description="TPR" evidence="1">
    <location>
        <begin position="186"/>
        <end position="219"/>
    </location>
</feature>
<keyword evidence="2" id="KW-0175">Coiled coil</keyword>
<feature type="region of interest" description="Disordered" evidence="3">
    <location>
        <begin position="501"/>
        <end position="534"/>
    </location>
</feature>